<evidence type="ECO:0000256" key="1">
    <source>
        <dbReference type="SAM" id="Phobius"/>
    </source>
</evidence>
<accession>A0ABD2FST0</accession>
<keyword evidence="1" id="KW-0812">Transmembrane</keyword>
<evidence type="ECO:0008006" key="4">
    <source>
        <dbReference type="Google" id="ProtNLM"/>
    </source>
</evidence>
<comment type="caution">
    <text evidence="2">The sequence shown here is derived from an EMBL/GenBank/DDBJ whole genome shotgun (WGS) entry which is preliminary data.</text>
</comment>
<dbReference type="Proteomes" id="UP001619887">
    <property type="component" value="Unassembled WGS sequence"/>
</dbReference>
<sequence>MLRFGTAVCLRAGSYFHRHTLLAHTGQTCSVTPGRSTAGTMSSRSLSSISRLSHLRGSDGSEGDDVWHSASPSLRGSEELKDHHSLPNMILICRNQKQAAEGLFCSQVGAQRRCRQKVTMLTIICVLLALLAFTFLMGSVGREDNNTQDYDADVFLPSKALWLFGCLLFWTLWLLLRLLQMFLLLIKGLLWFISVTASPLCRFASFLLSCVLLLLHYTCEAVFYATTSPVYVYGMLLSVAISLYFFTR</sequence>
<dbReference type="AlphaFoldDB" id="A0ABD2FST0"/>
<keyword evidence="1" id="KW-1133">Transmembrane helix</keyword>
<feature type="transmembrane region" description="Helical" evidence="1">
    <location>
        <begin position="221"/>
        <end position="246"/>
    </location>
</feature>
<keyword evidence="1" id="KW-0472">Membrane</keyword>
<feature type="transmembrane region" description="Helical" evidence="1">
    <location>
        <begin position="118"/>
        <end position="140"/>
    </location>
</feature>
<feature type="transmembrane region" description="Helical" evidence="1">
    <location>
        <begin position="191"/>
        <end position="215"/>
    </location>
</feature>
<reference evidence="2 3" key="2">
    <citation type="journal article" date="2024" name="G3 (Bethesda)">
        <title>The genome of the cryopelagic Antarctic bald notothen, Trematomus borchgrevinki.</title>
        <authorList>
            <person name="Rayamajhi N."/>
            <person name="Rivera-Colon A.G."/>
            <person name="Minhas B.F."/>
            <person name="Cheng C.C."/>
            <person name="Catchen J.M."/>
        </authorList>
    </citation>
    <scope>NUCLEOTIDE SEQUENCE [LARGE SCALE GENOMIC DNA]</scope>
    <source>
        <strain evidence="2">AGRC-2024</strain>
    </source>
</reference>
<proteinExistence type="predicted"/>
<keyword evidence="3" id="KW-1185">Reference proteome</keyword>
<protein>
    <recommendedName>
        <fullName evidence="4">Transmembrane protein</fullName>
    </recommendedName>
</protein>
<evidence type="ECO:0000313" key="2">
    <source>
        <dbReference type="EMBL" id="KAL3044794.1"/>
    </source>
</evidence>
<gene>
    <name evidence="2" type="ORF">OYC64_013130</name>
</gene>
<evidence type="ECO:0000313" key="3">
    <source>
        <dbReference type="Proteomes" id="UP001619887"/>
    </source>
</evidence>
<name>A0ABD2FST0_PAGBO</name>
<feature type="transmembrane region" description="Helical" evidence="1">
    <location>
        <begin position="160"/>
        <end position="179"/>
    </location>
</feature>
<dbReference type="EMBL" id="JBIYXZ010002087">
    <property type="protein sequence ID" value="KAL3044794.1"/>
    <property type="molecule type" value="Genomic_DNA"/>
</dbReference>
<organism evidence="2 3">
    <name type="scientific">Pagothenia borchgrevinki</name>
    <name type="common">Bald rockcod</name>
    <name type="synonym">Trematomus borchgrevinki</name>
    <dbReference type="NCBI Taxonomy" id="8213"/>
    <lineage>
        <taxon>Eukaryota</taxon>
        <taxon>Metazoa</taxon>
        <taxon>Chordata</taxon>
        <taxon>Craniata</taxon>
        <taxon>Vertebrata</taxon>
        <taxon>Euteleostomi</taxon>
        <taxon>Actinopterygii</taxon>
        <taxon>Neopterygii</taxon>
        <taxon>Teleostei</taxon>
        <taxon>Neoteleostei</taxon>
        <taxon>Acanthomorphata</taxon>
        <taxon>Eupercaria</taxon>
        <taxon>Perciformes</taxon>
        <taxon>Notothenioidei</taxon>
        <taxon>Nototheniidae</taxon>
        <taxon>Pagothenia</taxon>
    </lineage>
</organism>
<reference evidence="2 3" key="1">
    <citation type="journal article" date="2022" name="G3 (Bethesda)">
        <title>Evaluating Illumina-, Nanopore-, and PacBio-based genome assembly strategies with the bald notothen, Trematomus borchgrevinki.</title>
        <authorList>
            <person name="Rayamajhi N."/>
            <person name="Cheng C.C."/>
            <person name="Catchen J.M."/>
        </authorList>
    </citation>
    <scope>NUCLEOTIDE SEQUENCE [LARGE SCALE GENOMIC DNA]</scope>
    <source>
        <strain evidence="2">AGRC-2024</strain>
    </source>
</reference>